<dbReference type="InterPro" id="IPR022644">
    <property type="entry name" value="De-COase2_N"/>
</dbReference>
<feature type="compositionally biased region" description="Basic and acidic residues" evidence="16">
    <location>
        <begin position="19"/>
        <end position="32"/>
    </location>
</feature>
<dbReference type="STRING" id="1192034.CAP_0860"/>
<keyword evidence="10" id="KW-0745">Spermidine biosynthesis</keyword>
<dbReference type="Pfam" id="PF17810">
    <property type="entry name" value="Arg_decarb_HB"/>
    <property type="match status" value="1"/>
</dbReference>
<dbReference type="InterPro" id="IPR041128">
    <property type="entry name" value="Arg_decarbox_C"/>
</dbReference>
<evidence type="ECO:0000256" key="13">
    <source>
        <dbReference type="NCBIfam" id="TIGR01273"/>
    </source>
</evidence>
<keyword evidence="9 14" id="KW-0663">Pyridoxal phosphate</keyword>
<keyword evidence="6" id="KW-0479">Metal-binding</keyword>
<evidence type="ECO:0000256" key="8">
    <source>
        <dbReference type="ARBA" id="ARBA00022842"/>
    </source>
</evidence>
<name>A0A017STX1_9BACT</name>
<dbReference type="Proteomes" id="UP000019678">
    <property type="component" value="Unassembled WGS sequence"/>
</dbReference>
<evidence type="ECO:0000256" key="2">
    <source>
        <dbReference type="ARBA" id="ARBA00001946"/>
    </source>
</evidence>
<protein>
    <recommendedName>
        <fullName evidence="5 13">Arginine decarboxylase</fullName>
        <ecNumber evidence="5 13">4.1.1.19</ecNumber>
    </recommendedName>
</protein>
<accession>A0A017STX1</accession>
<evidence type="ECO:0000256" key="6">
    <source>
        <dbReference type="ARBA" id="ARBA00022723"/>
    </source>
</evidence>
<evidence type="ECO:0000259" key="19">
    <source>
        <dbReference type="Pfam" id="PF17944"/>
    </source>
</evidence>
<evidence type="ECO:0000256" key="14">
    <source>
        <dbReference type="PIRSR" id="PIRSR001336-50"/>
    </source>
</evidence>
<evidence type="ECO:0000256" key="7">
    <source>
        <dbReference type="ARBA" id="ARBA00022793"/>
    </source>
</evidence>
<keyword evidence="11" id="KW-0620">Polyamine biosynthesis</keyword>
<dbReference type="PRINTS" id="PR01180">
    <property type="entry name" value="ARGDCRBXLASE"/>
</dbReference>
<dbReference type="SUPFAM" id="SSF50621">
    <property type="entry name" value="Alanine racemase C-terminal domain-like"/>
    <property type="match status" value="1"/>
</dbReference>
<dbReference type="PANTHER" id="PTHR43295:SF9">
    <property type="entry name" value="BIOSYNTHETIC ARGININE DECARBOXYLASE"/>
    <property type="match status" value="1"/>
</dbReference>
<feature type="active site" description="Proton donor" evidence="15">
    <location>
        <position position="532"/>
    </location>
</feature>
<dbReference type="PRINTS" id="PR01179">
    <property type="entry name" value="ODADCRBXLASE"/>
</dbReference>
<dbReference type="Gene3D" id="1.20.58.930">
    <property type="match status" value="1"/>
</dbReference>
<evidence type="ECO:0000313" key="20">
    <source>
        <dbReference type="EMBL" id="EYF00414.1"/>
    </source>
</evidence>
<dbReference type="PROSITE" id="PS00878">
    <property type="entry name" value="ODR_DC_2_1"/>
    <property type="match status" value="1"/>
</dbReference>
<dbReference type="eggNOG" id="COG1166">
    <property type="taxonomic scope" value="Bacteria"/>
</dbReference>
<dbReference type="PIRSF" id="PIRSF001336">
    <property type="entry name" value="Arg_decrbxlase"/>
    <property type="match status" value="1"/>
</dbReference>
<evidence type="ECO:0000256" key="10">
    <source>
        <dbReference type="ARBA" id="ARBA00023066"/>
    </source>
</evidence>
<gene>
    <name evidence="20" type="ORF">CAP_0860</name>
</gene>
<dbReference type="Pfam" id="PF17944">
    <property type="entry name" value="Arg_decarbox_C"/>
    <property type="match status" value="1"/>
</dbReference>
<dbReference type="Pfam" id="PF02784">
    <property type="entry name" value="Orn_Arg_deC_N"/>
    <property type="match status" value="1"/>
</dbReference>
<feature type="modified residue" description="N6-(pyridoxal phosphate)lysine" evidence="14">
    <location>
        <position position="132"/>
    </location>
</feature>
<dbReference type="GO" id="GO:0008792">
    <property type="term" value="F:arginine decarboxylase activity"/>
    <property type="evidence" value="ECO:0007669"/>
    <property type="project" value="UniProtKB-UniRule"/>
</dbReference>
<comment type="similarity">
    <text evidence="4">Belongs to the Orn/Lys/Arg decarboxylase class-II family. SpeA subfamily.</text>
</comment>
<dbReference type="Gene3D" id="3.20.20.10">
    <property type="entry name" value="Alanine racemase"/>
    <property type="match status" value="1"/>
</dbReference>
<evidence type="ECO:0000256" key="12">
    <source>
        <dbReference type="ARBA" id="ARBA00023239"/>
    </source>
</evidence>
<comment type="function">
    <text evidence="3">Catalyzes the biosynthesis of agmatine from arginine.</text>
</comment>
<dbReference type="SUPFAM" id="SSF51419">
    <property type="entry name" value="PLP-binding barrel"/>
    <property type="match status" value="1"/>
</dbReference>
<organism evidence="20 21">
    <name type="scientific">Chondromyces apiculatus DSM 436</name>
    <dbReference type="NCBI Taxonomy" id="1192034"/>
    <lineage>
        <taxon>Bacteria</taxon>
        <taxon>Pseudomonadati</taxon>
        <taxon>Myxococcota</taxon>
        <taxon>Polyangia</taxon>
        <taxon>Polyangiales</taxon>
        <taxon>Polyangiaceae</taxon>
        <taxon>Chondromyces</taxon>
    </lineage>
</organism>
<dbReference type="EMBL" id="ASRX01000112">
    <property type="protein sequence ID" value="EYF00414.1"/>
    <property type="molecule type" value="Genomic_DNA"/>
</dbReference>
<dbReference type="PANTHER" id="PTHR43295">
    <property type="entry name" value="ARGININE DECARBOXYLASE"/>
    <property type="match status" value="1"/>
</dbReference>
<proteinExistence type="inferred from homology"/>
<dbReference type="InterPro" id="IPR002985">
    <property type="entry name" value="Arg_decrbxlase"/>
</dbReference>
<dbReference type="InterPro" id="IPR022653">
    <property type="entry name" value="De-COase2_pyr-phos_BS"/>
</dbReference>
<evidence type="ECO:0000259" key="18">
    <source>
        <dbReference type="Pfam" id="PF17810"/>
    </source>
</evidence>
<keyword evidence="21" id="KW-1185">Reference proteome</keyword>
<evidence type="ECO:0000256" key="3">
    <source>
        <dbReference type="ARBA" id="ARBA00002257"/>
    </source>
</evidence>
<comment type="cofactor">
    <cofactor evidence="2">
        <name>Mg(2+)</name>
        <dbReference type="ChEBI" id="CHEBI:18420"/>
    </cofactor>
</comment>
<comment type="cofactor">
    <cofactor evidence="1 14">
        <name>pyridoxal 5'-phosphate</name>
        <dbReference type="ChEBI" id="CHEBI:597326"/>
    </cofactor>
</comment>
<evidence type="ECO:0000256" key="1">
    <source>
        <dbReference type="ARBA" id="ARBA00001933"/>
    </source>
</evidence>
<feature type="domain" description="Orn/DAP/Arg decarboxylase 2 N-terminal" evidence="17">
    <location>
        <begin position="125"/>
        <end position="374"/>
    </location>
</feature>
<keyword evidence="12" id="KW-0456">Lyase</keyword>
<feature type="domain" description="Arginine decarboxylase C-terminal helical" evidence="19">
    <location>
        <begin position="612"/>
        <end position="665"/>
    </location>
</feature>
<evidence type="ECO:0000259" key="17">
    <source>
        <dbReference type="Pfam" id="PF02784"/>
    </source>
</evidence>
<evidence type="ECO:0000256" key="16">
    <source>
        <dbReference type="SAM" id="MobiDB-lite"/>
    </source>
</evidence>
<reference evidence="20 21" key="1">
    <citation type="submission" date="2013-05" db="EMBL/GenBank/DDBJ databases">
        <title>Genome assembly of Chondromyces apiculatus DSM 436.</title>
        <authorList>
            <person name="Sharma G."/>
            <person name="Khatri I."/>
            <person name="Kaur C."/>
            <person name="Mayilraj S."/>
            <person name="Subramanian S."/>
        </authorList>
    </citation>
    <scope>NUCLEOTIDE SEQUENCE [LARGE SCALE GENOMIC DNA]</scope>
    <source>
        <strain evidence="20 21">DSM 436</strain>
    </source>
</reference>
<evidence type="ECO:0000256" key="11">
    <source>
        <dbReference type="ARBA" id="ARBA00023115"/>
    </source>
</evidence>
<dbReference type="AlphaFoldDB" id="A0A017STX1"/>
<dbReference type="GO" id="GO:0046872">
    <property type="term" value="F:metal ion binding"/>
    <property type="evidence" value="ECO:0007669"/>
    <property type="project" value="UniProtKB-KW"/>
</dbReference>
<feature type="domain" description="Arginine decarboxylase helical bundle" evidence="18">
    <location>
        <begin position="399"/>
        <end position="477"/>
    </location>
</feature>
<dbReference type="InterPro" id="IPR009006">
    <property type="entry name" value="Ala_racemase/Decarboxylase_C"/>
</dbReference>
<dbReference type="Gene3D" id="2.40.37.10">
    <property type="entry name" value="Lyase, Ornithine Decarboxylase, Chain A, domain 1"/>
    <property type="match status" value="1"/>
</dbReference>
<comment type="caution">
    <text evidence="20">The sequence shown here is derived from an EMBL/GenBank/DDBJ whole genome shotgun (WGS) entry which is preliminary data.</text>
</comment>
<dbReference type="GO" id="GO:0006527">
    <property type="term" value="P:L-arginine catabolic process"/>
    <property type="evidence" value="ECO:0007669"/>
    <property type="project" value="InterPro"/>
</dbReference>
<sequence length="667" mass="74745">MSSSAPPRFQSRIDHHRSLKEAKKLSSTHEQDPSAWTTDDAKELYMIDRWGRGYFDVGSEGKISVSPLQERGSKISILDVVEAAREQGLRTPLLIRFQDLLHHRVRTLNEAFIRAIADVKYRGVYRGVFPIKVNQLKEVVEEILEAGKTYHYGLEVGSKPELFAGLSVHTDNESLIICNGYKDENFIRTAMIGRKLGKKVLLVAEKLSEVRTITRVAREMNVEPMVGLRVRLMTEGAGKWASSGGEHAKFGLSTAEILAACNILAEAGMSASFKLLHFHIGSQVPDILIVKRAVREATRHYAKLRKMGHKIEYMDVGGGLAIDYDGSRSTFHSSMNYSVEEYARDIVHNIADICDDEKVPHPNIVSESGRAIVAHHSVLVVQAFGSIEKTPVTPIDIQAEEHKLIQTLLETRDNLTASNLAESWHDILQVKEESQKMFELGLLNLDVKARVETLYWENAEKMALLAASLSEEEAPEDVVQLRTQLADQYICNFSVFQSLLDHWALGSLFPVVPIHRLNERPAADSTLVDITCDSEGKVSKFIDLSDVRDTLPLHGLNGEEPYYLGIFLTGAYQDIMGDIHNLFGRVNEVHVFLDSDEECGYYIEETIAGNQIREVLGLTQYDTPGLIARVKAQVDGAIKQDLLKPTEGMRLLADYERGLKDQTYLSF</sequence>
<dbReference type="CDD" id="cd06830">
    <property type="entry name" value="PLPDE_III_ADC"/>
    <property type="match status" value="1"/>
</dbReference>
<dbReference type="NCBIfam" id="TIGR01273">
    <property type="entry name" value="speA"/>
    <property type="match status" value="1"/>
</dbReference>
<evidence type="ECO:0000256" key="9">
    <source>
        <dbReference type="ARBA" id="ARBA00022898"/>
    </source>
</evidence>
<dbReference type="InterPro" id="IPR000183">
    <property type="entry name" value="Orn/DAP/Arg_de-COase"/>
</dbReference>
<feature type="region of interest" description="Disordered" evidence="16">
    <location>
        <begin position="1"/>
        <end position="35"/>
    </location>
</feature>
<dbReference type="EC" id="4.1.1.19" evidence="5 13"/>
<dbReference type="GO" id="GO:0008295">
    <property type="term" value="P:spermidine biosynthetic process"/>
    <property type="evidence" value="ECO:0007669"/>
    <property type="project" value="UniProtKB-UniRule"/>
</dbReference>
<evidence type="ECO:0000256" key="5">
    <source>
        <dbReference type="ARBA" id="ARBA00012426"/>
    </source>
</evidence>
<dbReference type="InterPro" id="IPR040634">
    <property type="entry name" value="Arg_decarb_HB"/>
</dbReference>
<dbReference type="NCBIfam" id="NF003763">
    <property type="entry name" value="PRK05354.1"/>
    <property type="match status" value="1"/>
</dbReference>
<keyword evidence="7" id="KW-0210">Decarboxylase</keyword>
<evidence type="ECO:0000256" key="15">
    <source>
        <dbReference type="PIRSR" id="PIRSR600183-50"/>
    </source>
</evidence>
<evidence type="ECO:0000313" key="21">
    <source>
        <dbReference type="Proteomes" id="UP000019678"/>
    </source>
</evidence>
<evidence type="ECO:0000256" key="4">
    <source>
        <dbReference type="ARBA" id="ARBA00008357"/>
    </source>
</evidence>
<dbReference type="InterPro" id="IPR029066">
    <property type="entry name" value="PLP-binding_barrel"/>
</dbReference>
<keyword evidence="8" id="KW-0460">Magnesium</keyword>